<feature type="coiled-coil region" evidence="4">
    <location>
        <begin position="155"/>
        <end position="182"/>
    </location>
</feature>
<dbReference type="Gene3D" id="1.20.5.1930">
    <property type="match status" value="1"/>
</dbReference>
<dbReference type="InterPro" id="IPR011712">
    <property type="entry name" value="Sig_transdc_His_kin_sub3_dim/P"/>
</dbReference>
<dbReference type="InterPro" id="IPR050482">
    <property type="entry name" value="Sensor_HK_TwoCompSys"/>
</dbReference>
<dbReference type="Pfam" id="PF07730">
    <property type="entry name" value="HisKA_3"/>
    <property type="match status" value="1"/>
</dbReference>
<proteinExistence type="predicted"/>
<feature type="region of interest" description="Disordered" evidence="5">
    <location>
        <begin position="393"/>
        <end position="414"/>
    </location>
</feature>
<feature type="compositionally biased region" description="Polar residues" evidence="5">
    <location>
        <begin position="403"/>
        <end position="414"/>
    </location>
</feature>
<feature type="transmembrane region" description="Helical" evidence="6">
    <location>
        <begin position="94"/>
        <end position="113"/>
    </location>
</feature>
<evidence type="ECO:0000256" key="6">
    <source>
        <dbReference type="SAM" id="Phobius"/>
    </source>
</evidence>
<keyword evidence="6" id="KW-0472">Membrane</keyword>
<feature type="transmembrane region" description="Helical" evidence="6">
    <location>
        <begin position="20"/>
        <end position="38"/>
    </location>
</feature>
<protein>
    <submittedName>
        <fullName evidence="8">Histidine kinase</fullName>
    </submittedName>
</protein>
<evidence type="ECO:0000256" key="2">
    <source>
        <dbReference type="ARBA" id="ARBA00022777"/>
    </source>
</evidence>
<dbReference type="GO" id="GO:0016301">
    <property type="term" value="F:kinase activity"/>
    <property type="evidence" value="ECO:0007669"/>
    <property type="project" value="UniProtKB-KW"/>
</dbReference>
<dbReference type="InterPro" id="IPR036890">
    <property type="entry name" value="HATPase_C_sf"/>
</dbReference>
<dbReference type="CDD" id="cd16917">
    <property type="entry name" value="HATPase_UhpB-NarQ-NarX-like"/>
    <property type="match status" value="1"/>
</dbReference>
<feature type="transmembrane region" description="Helical" evidence="6">
    <location>
        <begin position="45"/>
        <end position="64"/>
    </location>
</feature>
<keyword evidence="9" id="KW-1185">Reference proteome</keyword>
<evidence type="ECO:0000313" key="8">
    <source>
        <dbReference type="EMBL" id="MDA2807270.1"/>
    </source>
</evidence>
<keyword evidence="3" id="KW-0902">Two-component regulatory system</keyword>
<organism evidence="8 9">
    <name type="scientific">Nocardiopsis suaedae</name>
    <dbReference type="NCBI Taxonomy" id="3018444"/>
    <lineage>
        <taxon>Bacteria</taxon>
        <taxon>Bacillati</taxon>
        <taxon>Actinomycetota</taxon>
        <taxon>Actinomycetes</taxon>
        <taxon>Streptosporangiales</taxon>
        <taxon>Nocardiopsidaceae</taxon>
        <taxon>Nocardiopsis</taxon>
    </lineage>
</organism>
<feature type="coiled-coil region" evidence="4">
    <location>
        <begin position="212"/>
        <end position="239"/>
    </location>
</feature>
<accession>A0ABT4TRF8</accession>
<dbReference type="Pfam" id="PF02518">
    <property type="entry name" value="HATPase_c"/>
    <property type="match status" value="1"/>
</dbReference>
<feature type="domain" description="Histidine kinase/HSP90-like ATPase" evidence="7">
    <location>
        <begin position="280"/>
        <end position="395"/>
    </location>
</feature>
<dbReference type="PANTHER" id="PTHR24421">
    <property type="entry name" value="NITRATE/NITRITE SENSOR PROTEIN NARX-RELATED"/>
    <property type="match status" value="1"/>
</dbReference>
<evidence type="ECO:0000256" key="1">
    <source>
        <dbReference type="ARBA" id="ARBA00022679"/>
    </source>
</evidence>
<keyword evidence="2 8" id="KW-0418">Kinase</keyword>
<evidence type="ECO:0000256" key="4">
    <source>
        <dbReference type="SAM" id="Coils"/>
    </source>
</evidence>
<dbReference type="InterPro" id="IPR003594">
    <property type="entry name" value="HATPase_dom"/>
</dbReference>
<dbReference type="Proteomes" id="UP001165685">
    <property type="component" value="Unassembled WGS sequence"/>
</dbReference>
<evidence type="ECO:0000256" key="5">
    <source>
        <dbReference type="SAM" id="MobiDB-lite"/>
    </source>
</evidence>
<sequence length="414" mass="44688">MVLSIAALLMLPADRLTPPTVIGTLLFAALTGLVAHHWERVTPYILRHPFLVSADIFFAFTILAADGPSGPFFVATVLTSTVAGLLFSARGLTAVVTFQMATYYAALIVYTAWDSAFAEDWAQQVLNGQILAVHPLLYPVAGFVGIQLRKIFLQLAHEQHRREAAEAQAAAAEERARLARDMHDSVAKTLRGAAMAAQALPLWLKKDPERAAQTAQQVIEAADTAAKEARELISDLRQEQPDSAIEDILGEELEMWCAGSSLSGDLLADDRVDAPHLTVVARHEAVAIVRECLTNIERHAQATSVTVNLALGGRSQDVQGSLPQDHLVIRVTDNGRGFTPDDSEFHLGSDGIPVRPGHFGIVGMAERARRAGGRLEVSSTPGAGTEVVVRLPLIQDPDPSREAAQSWSSERTAR</sequence>
<keyword evidence="6" id="KW-1133">Transmembrane helix</keyword>
<gene>
    <name evidence="8" type="ORF">O4U47_22380</name>
</gene>
<name>A0ABT4TRF8_9ACTN</name>
<comment type="caution">
    <text evidence="8">The sequence shown here is derived from an EMBL/GenBank/DDBJ whole genome shotgun (WGS) entry which is preliminary data.</text>
</comment>
<dbReference type="SUPFAM" id="SSF55874">
    <property type="entry name" value="ATPase domain of HSP90 chaperone/DNA topoisomerase II/histidine kinase"/>
    <property type="match status" value="1"/>
</dbReference>
<dbReference type="SMART" id="SM00387">
    <property type="entry name" value="HATPase_c"/>
    <property type="match status" value="1"/>
</dbReference>
<evidence type="ECO:0000259" key="7">
    <source>
        <dbReference type="SMART" id="SM00387"/>
    </source>
</evidence>
<dbReference type="Gene3D" id="3.30.565.10">
    <property type="entry name" value="Histidine kinase-like ATPase, C-terminal domain"/>
    <property type="match status" value="1"/>
</dbReference>
<evidence type="ECO:0000256" key="3">
    <source>
        <dbReference type="ARBA" id="ARBA00023012"/>
    </source>
</evidence>
<dbReference type="RefSeq" id="WP_270679899.1">
    <property type="nucleotide sequence ID" value="NZ_JAQFWP010000050.1"/>
</dbReference>
<keyword evidence="4" id="KW-0175">Coiled coil</keyword>
<feature type="transmembrane region" description="Helical" evidence="6">
    <location>
        <begin position="125"/>
        <end position="146"/>
    </location>
</feature>
<keyword evidence="6" id="KW-0812">Transmembrane</keyword>
<dbReference type="EMBL" id="JAQFWP010000050">
    <property type="protein sequence ID" value="MDA2807270.1"/>
    <property type="molecule type" value="Genomic_DNA"/>
</dbReference>
<evidence type="ECO:0000313" key="9">
    <source>
        <dbReference type="Proteomes" id="UP001165685"/>
    </source>
</evidence>
<keyword evidence="1" id="KW-0808">Transferase</keyword>
<reference evidence="8" key="1">
    <citation type="submission" date="2023-01" db="EMBL/GenBank/DDBJ databases">
        <title>Draft genome sequence of Nocardiopsis sp. LSu2-4 isolated from halophytes.</title>
        <authorList>
            <person name="Duangmal K."/>
            <person name="Chantavorakit T."/>
        </authorList>
    </citation>
    <scope>NUCLEOTIDE SEQUENCE</scope>
    <source>
        <strain evidence="8">LSu2-4</strain>
    </source>
</reference>